<evidence type="ECO:0000313" key="2">
    <source>
        <dbReference type="Proteomes" id="UP000827889"/>
    </source>
</evidence>
<feature type="compositionally biased region" description="Low complexity" evidence="1">
    <location>
        <begin position="14"/>
        <end position="36"/>
    </location>
</feature>
<dbReference type="RefSeq" id="XP_048138535.1">
    <property type="nucleotide sequence ID" value="XM_048282578.1"/>
</dbReference>
<accession>A0ABM3HPL3</accession>
<evidence type="ECO:0000313" key="3">
    <source>
        <dbReference type="RefSeq" id="XP_048138535.1"/>
    </source>
</evidence>
<proteinExistence type="predicted"/>
<keyword evidence="2" id="KW-1185">Reference proteome</keyword>
<name>A0ABM3HPL3_9MYRT</name>
<dbReference type="PANTHER" id="PTHR33427">
    <property type="entry name" value="HNH ENDONUCLEASE"/>
    <property type="match status" value="1"/>
</dbReference>
<evidence type="ECO:0000256" key="1">
    <source>
        <dbReference type="SAM" id="MobiDB-lite"/>
    </source>
</evidence>
<reference evidence="3" key="1">
    <citation type="submission" date="2025-08" db="UniProtKB">
        <authorList>
            <consortium name="RefSeq"/>
        </authorList>
    </citation>
    <scope>IDENTIFICATION</scope>
    <source>
        <tissue evidence="3">Leaf</tissue>
    </source>
</reference>
<feature type="compositionally biased region" description="Basic residues" evidence="1">
    <location>
        <begin position="1"/>
        <end position="13"/>
    </location>
</feature>
<dbReference type="PANTHER" id="PTHR33427:SF3">
    <property type="entry name" value="HNH ENDONUCLEASE"/>
    <property type="match status" value="1"/>
</dbReference>
<organism evidence="2 3">
    <name type="scientific">Rhodamnia argentea</name>
    <dbReference type="NCBI Taxonomy" id="178133"/>
    <lineage>
        <taxon>Eukaryota</taxon>
        <taxon>Viridiplantae</taxon>
        <taxon>Streptophyta</taxon>
        <taxon>Embryophyta</taxon>
        <taxon>Tracheophyta</taxon>
        <taxon>Spermatophyta</taxon>
        <taxon>Magnoliopsida</taxon>
        <taxon>eudicotyledons</taxon>
        <taxon>Gunneridae</taxon>
        <taxon>Pentapetalae</taxon>
        <taxon>rosids</taxon>
        <taxon>malvids</taxon>
        <taxon>Myrtales</taxon>
        <taxon>Myrtaceae</taxon>
        <taxon>Myrtoideae</taxon>
        <taxon>Myrteae</taxon>
        <taxon>Australasian group</taxon>
        <taxon>Rhodamnia</taxon>
    </lineage>
</organism>
<sequence length="181" mass="20404">MFPNKKHSKRRPRAAAQSSPSAPRAATPAPTALPSSHRPFTPSTSLVDQELETLQDTSSFLLESLQISLDGAATPTSPNPNPRSFPYSVKQQCWDKADRLKGRDPDRWRRDAVGNIVFRKLVGCPGCLCHDYDHIVPYSKVVLWEWEGIQIELVWIHKLSAASNDALGHKYFQCLYQTFDQ</sequence>
<dbReference type="GeneID" id="115734939"/>
<gene>
    <name evidence="3" type="primary">LOC115734939</name>
</gene>
<protein>
    <submittedName>
        <fullName evidence="3">Uncharacterized protein LOC115734939 isoform X2</fullName>
    </submittedName>
</protein>
<feature type="region of interest" description="Disordered" evidence="1">
    <location>
        <begin position="1"/>
        <end position="45"/>
    </location>
</feature>
<dbReference type="Proteomes" id="UP000827889">
    <property type="component" value="Chromosome 7"/>
</dbReference>